<sequence length="490" mass="56664">MSASPKDIFRLNPPQRFAYTDFVIRAPLPRLPLGMSAEAAMRKYPRTRLKRLIRVVEARLGRRRCFFSECQPGGQQKESQFAVSKLYAMYEVEHWPGASAQFDWTQFVTANIERDALRHECGRSVKLSLPILPASAVPIFQEMLRQENRTSARLEVTSGNIAGVMYRGQIRTYPEERGRCDSSDHQQHGLLRASFMPQLSSSPNVRDALSELTPDELEELVRSDQLFRIACDFHQKVVEKELRRMDRFYQRCVGRQPGMHLLTWQQVIHEARTMIKLTFIQQLEKWRQQEPAIHFDYQDSTGTILDHQLRYLVSRVRHYDPAPPQASSQFQKELHRKHHIAAMLRQRRIVREWTTVIARRSSVRDGERYRKEGEHIMDMWTGNVEEHEAFDERNRKENSMLTASMLPMAAQLRVHASSPTQAQTQAGIEQQQQKRQQWLGVSRPSPRLQGQIQMQAGGQARLPTRALPQLRVQRPGQDHHAPGGPCGGQG</sequence>
<dbReference type="GeneID" id="30011600"/>
<organism evidence="2 3">
    <name type="scientific">Fonsecaea erecta</name>
    <dbReference type="NCBI Taxonomy" id="1367422"/>
    <lineage>
        <taxon>Eukaryota</taxon>
        <taxon>Fungi</taxon>
        <taxon>Dikarya</taxon>
        <taxon>Ascomycota</taxon>
        <taxon>Pezizomycotina</taxon>
        <taxon>Eurotiomycetes</taxon>
        <taxon>Chaetothyriomycetidae</taxon>
        <taxon>Chaetothyriales</taxon>
        <taxon>Herpotrichiellaceae</taxon>
        <taxon>Fonsecaea</taxon>
    </lineage>
</organism>
<keyword evidence="3" id="KW-1185">Reference proteome</keyword>
<accession>A0A178ZFC8</accession>
<dbReference type="AlphaFoldDB" id="A0A178ZFC8"/>
<evidence type="ECO:0000256" key="1">
    <source>
        <dbReference type="SAM" id="MobiDB-lite"/>
    </source>
</evidence>
<evidence type="ECO:0000313" key="2">
    <source>
        <dbReference type="EMBL" id="OAP58342.1"/>
    </source>
</evidence>
<dbReference type="RefSeq" id="XP_018691709.1">
    <property type="nucleotide sequence ID" value="XM_018838941.1"/>
</dbReference>
<proteinExistence type="predicted"/>
<feature type="compositionally biased region" description="Low complexity" evidence="1">
    <location>
        <begin position="420"/>
        <end position="433"/>
    </location>
</feature>
<gene>
    <name evidence="2" type="ORF">AYL99_07432</name>
</gene>
<evidence type="ECO:0000313" key="3">
    <source>
        <dbReference type="Proteomes" id="UP000078343"/>
    </source>
</evidence>
<name>A0A178ZFC8_9EURO</name>
<feature type="compositionally biased region" description="Low complexity" evidence="1">
    <location>
        <begin position="449"/>
        <end position="460"/>
    </location>
</feature>
<dbReference type="Proteomes" id="UP000078343">
    <property type="component" value="Unassembled WGS sequence"/>
</dbReference>
<dbReference type="EMBL" id="LVYI01000006">
    <property type="protein sequence ID" value="OAP58342.1"/>
    <property type="molecule type" value="Genomic_DNA"/>
</dbReference>
<dbReference type="OrthoDB" id="4116881at2759"/>
<comment type="caution">
    <text evidence="2">The sequence shown here is derived from an EMBL/GenBank/DDBJ whole genome shotgun (WGS) entry which is preliminary data.</text>
</comment>
<protein>
    <submittedName>
        <fullName evidence="2">Uncharacterized protein</fullName>
    </submittedName>
</protein>
<reference evidence="2 3" key="1">
    <citation type="submission" date="2016-04" db="EMBL/GenBank/DDBJ databases">
        <title>Draft genome of Fonsecaea erecta CBS 125763.</title>
        <authorList>
            <person name="Weiss V.A."/>
            <person name="Vicente V.A."/>
            <person name="Raittz R.T."/>
            <person name="Moreno L.F."/>
            <person name="De Souza E.M."/>
            <person name="Pedrosa F.O."/>
            <person name="Steffens M.B."/>
            <person name="Faoro H."/>
            <person name="Tadra-Sfeir M.Z."/>
            <person name="Najafzadeh M.J."/>
            <person name="Felipe M.S."/>
            <person name="Teixeira M."/>
            <person name="Sun J."/>
            <person name="Xi L."/>
            <person name="Gomes R."/>
            <person name="De Azevedo C.M."/>
            <person name="Salgado C.G."/>
            <person name="Da Silva M.B."/>
            <person name="Nascimento M.F."/>
            <person name="Queiroz-Telles F."/>
            <person name="Attili D.S."/>
            <person name="Gorbushina A."/>
        </authorList>
    </citation>
    <scope>NUCLEOTIDE SEQUENCE [LARGE SCALE GENOMIC DNA]</scope>
    <source>
        <strain evidence="2 3">CBS 125763</strain>
    </source>
</reference>
<feature type="region of interest" description="Disordered" evidence="1">
    <location>
        <begin position="414"/>
        <end position="490"/>
    </location>
</feature>